<dbReference type="Gene3D" id="3.40.710.10">
    <property type="entry name" value="DD-peptidase/beta-lactamase superfamily"/>
    <property type="match status" value="1"/>
</dbReference>
<organism evidence="12 13">
    <name type="scientific">Candidatus Magasanikbacteria bacterium RIFOXYC2_FULL_42_28</name>
    <dbReference type="NCBI Taxonomy" id="1798704"/>
    <lineage>
        <taxon>Bacteria</taxon>
        <taxon>Candidatus Magasanikiibacteriota</taxon>
    </lineage>
</organism>
<comment type="similarity">
    <text evidence="1 9">Belongs to the peptidase S11 family.</text>
</comment>
<dbReference type="AlphaFoldDB" id="A0A1F6NYQ2"/>
<dbReference type="GO" id="GO:0008360">
    <property type="term" value="P:regulation of cell shape"/>
    <property type="evidence" value="ECO:0007669"/>
    <property type="project" value="UniProtKB-KW"/>
</dbReference>
<evidence type="ECO:0000256" key="8">
    <source>
        <dbReference type="PIRSR" id="PIRSR618044-2"/>
    </source>
</evidence>
<dbReference type="EMBL" id="MFQZ01000001">
    <property type="protein sequence ID" value="OGH88784.1"/>
    <property type="molecule type" value="Genomic_DNA"/>
</dbReference>
<dbReference type="PRINTS" id="PR00725">
    <property type="entry name" value="DADACBPTASE1"/>
</dbReference>
<dbReference type="PANTHER" id="PTHR21581:SF26">
    <property type="entry name" value="D-ALANYL-D-ALANINE ENDOPEPTIDASE"/>
    <property type="match status" value="1"/>
</dbReference>
<evidence type="ECO:0000256" key="1">
    <source>
        <dbReference type="ARBA" id="ARBA00007164"/>
    </source>
</evidence>
<dbReference type="Pfam" id="PF00768">
    <property type="entry name" value="Peptidase_S11"/>
    <property type="match status" value="1"/>
</dbReference>
<evidence type="ECO:0000256" key="7">
    <source>
        <dbReference type="PIRSR" id="PIRSR618044-1"/>
    </source>
</evidence>
<proteinExistence type="inferred from homology"/>
<feature type="active site" description="Acyl-ester intermediate" evidence="7">
    <location>
        <position position="113"/>
    </location>
</feature>
<gene>
    <name evidence="12" type="ORF">A3J93_01695</name>
</gene>
<name>A0A1F6NYQ2_9BACT</name>
<dbReference type="GO" id="GO:0006508">
    <property type="term" value="P:proteolysis"/>
    <property type="evidence" value="ECO:0007669"/>
    <property type="project" value="InterPro"/>
</dbReference>
<evidence type="ECO:0000313" key="13">
    <source>
        <dbReference type="Proteomes" id="UP000177907"/>
    </source>
</evidence>
<dbReference type="InterPro" id="IPR001967">
    <property type="entry name" value="Peptidase_S11_N"/>
</dbReference>
<accession>A0A1F6NYQ2</accession>
<evidence type="ECO:0000256" key="3">
    <source>
        <dbReference type="ARBA" id="ARBA00022801"/>
    </source>
</evidence>
<evidence type="ECO:0000313" key="12">
    <source>
        <dbReference type="EMBL" id="OGH88784.1"/>
    </source>
</evidence>
<dbReference type="PANTHER" id="PTHR21581">
    <property type="entry name" value="D-ALANYL-D-ALANINE CARBOXYPEPTIDASE"/>
    <property type="match status" value="1"/>
</dbReference>
<dbReference type="STRING" id="1798704.A3J93_01695"/>
<keyword evidence="10" id="KW-0472">Membrane</keyword>
<feature type="binding site" evidence="8">
    <location>
        <position position="278"/>
    </location>
    <ligand>
        <name>substrate</name>
    </ligand>
</feature>
<dbReference type="GO" id="GO:0071555">
    <property type="term" value="P:cell wall organization"/>
    <property type="evidence" value="ECO:0007669"/>
    <property type="project" value="UniProtKB-KW"/>
</dbReference>
<keyword evidence="5" id="KW-0573">Peptidoglycan synthesis</keyword>
<evidence type="ECO:0000256" key="6">
    <source>
        <dbReference type="ARBA" id="ARBA00023316"/>
    </source>
</evidence>
<keyword evidence="2" id="KW-0732">Signal</keyword>
<evidence type="ECO:0000256" key="5">
    <source>
        <dbReference type="ARBA" id="ARBA00022984"/>
    </source>
</evidence>
<feature type="active site" description="Proton acceptor" evidence="7">
    <location>
        <position position="116"/>
    </location>
</feature>
<keyword evidence="4" id="KW-0133">Cell shape</keyword>
<evidence type="ECO:0000256" key="4">
    <source>
        <dbReference type="ARBA" id="ARBA00022960"/>
    </source>
</evidence>
<dbReference type="Proteomes" id="UP000177907">
    <property type="component" value="Unassembled WGS sequence"/>
</dbReference>
<feature type="transmembrane region" description="Helical" evidence="10">
    <location>
        <begin position="12"/>
        <end position="34"/>
    </location>
</feature>
<comment type="caution">
    <text evidence="12">The sequence shown here is derived from an EMBL/GenBank/DDBJ whole genome shotgun (WGS) entry which is preliminary data.</text>
</comment>
<feature type="domain" description="Peptidase S11 D-alanyl-D-alanine carboxypeptidase A N-terminal" evidence="11">
    <location>
        <begin position="84"/>
        <end position="309"/>
    </location>
</feature>
<evidence type="ECO:0000259" key="11">
    <source>
        <dbReference type="Pfam" id="PF00768"/>
    </source>
</evidence>
<dbReference type="InterPro" id="IPR012338">
    <property type="entry name" value="Beta-lactam/transpept-like"/>
</dbReference>
<evidence type="ECO:0000256" key="2">
    <source>
        <dbReference type="ARBA" id="ARBA00022729"/>
    </source>
</evidence>
<feature type="active site" evidence="7">
    <location>
        <position position="166"/>
    </location>
</feature>
<keyword evidence="10" id="KW-1133">Transmembrane helix</keyword>
<dbReference type="InterPro" id="IPR018044">
    <property type="entry name" value="Peptidase_S11"/>
</dbReference>
<keyword evidence="6" id="KW-0961">Cell wall biogenesis/degradation</keyword>
<evidence type="ECO:0000256" key="10">
    <source>
        <dbReference type="SAM" id="Phobius"/>
    </source>
</evidence>
<keyword evidence="3" id="KW-0378">Hydrolase</keyword>
<dbReference type="GO" id="GO:0009002">
    <property type="term" value="F:serine-type D-Ala-D-Ala carboxypeptidase activity"/>
    <property type="evidence" value="ECO:0007669"/>
    <property type="project" value="InterPro"/>
</dbReference>
<reference evidence="12 13" key="1">
    <citation type="journal article" date="2016" name="Nat. Commun.">
        <title>Thousands of microbial genomes shed light on interconnected biogeochemical processes in an aquifer system.</title>
        <authorList>
            <person name="Anantharaman K."/>
            <person name="Brown C.T."/>
            <person name="Hug L.A."/>
            <person name="Sharon I."/>
            <person name="Castelle C.J."/>
            <person name="Probst A.J."/>
            <person name="Thomas B.C."/>
            <person name="Singh A."/>
            <person name="Wilkins M.J."/>
            <person name="Karaoz U."/>
            <person name="Brodie E.L."/>
            <person name="Williams K.H."/>
            <person name="Hubbard S.S."/>
            <person name="Banfield J.F."/>
        </authorList>
    </citation>
    <scope>NUCLEOTIDE SEQUENCE [LARGE SCALE GENOMIC DNA]</scope>
</reference>
<protein>
    <recommendedName>
        <fullName evidence="11">Peptidase S11 D-alanyl-D-alanine carboxypeptidase A N-terminal domain-containing protein</fullName>
    </recommendedName>
</protein>
<evidence type="ECO:0000256" key="9">
    <source>
        <dbReference type="RuleBase" id="RU004016"/>
    </source>
</evidence>
<sequence>MTPENNSNLKDGFFSFSLAFLGIGGLFFSTVSIVPNVVTPPELPKLTPRQTLLVGGDIKPAVLPVSHPLVPLVKPDKKDFNLPLTAEAVLVVDNRTDTELFSKNPDAVRALASITKLMSVLVILERKFDWQATAEFSDDEAVGSRVATAGEKYTATELWNLALVGSSNGAVNALARLTGLTKTEFVARMNAKAKIWRLDSLRFTDPTGLDAGNVGNSRDIARLLKFALREDKIYRALQTPEYYAQSVGAKKPTRVWSTDWLLTGWIPHKFDNDQIAGKTGYIGESGYNFAVKLGDASGRGVRVVVLGATTNETRFTEARDLGVWALANYVWPEDAGYGELAE</sequence>
<dbReference type="GO" id="GO:0009252">
    <property type="term" value="P:peptidoglycan biosynthetic process"/>
    <property type="evidence" value="ECO:0007669"/>
    <property type="project" value="UniProtKB-KW"/>
</dbReference>
<keyword evidence="10" id="KW-0812">Transmembrane</keyword>
<dbReference type="SUPFAM" id="SSF56601">
    <property type="entry name" value="beta-lactamase/transpeptidase-like"/>
    <property type="match status" value="1"/>
</dbReference>